<dbReference type="EMBL" id="JALNTZ010000005">
    <property type="protein sequence ID" value="KAJ3652631.1"/>
    <property type="molecule type" value="Genomic_DNA"/>
</dbReference>
<dbReference type="Proteomes" id="UP001168821">
    <property type="component" value="Unassembled WGS sequence"/>
</dbReference>
<evidence type="ECO:0000313" key="3">
    <source>
        <dbReference type="Proteomes" id="UP001168821"/>
    </source>
</evidence>
<feature type="transmembrane region" description="Helical" evidence="1">
    <location>
        <begin position="137"/>
        <end position="158"/>
    </location>
</feature>
<keyword evidence="1" id="KW-0812">Transmembrane</keyword>
<comment type="caution">
    <text evidence="2">The sequence shown here is derived from an EMBL/GenBank/DDBJ whole genome shotgun (WGS) entry which is preliminary data.</text>
</comment>
<reference evidence="2" key="1">
    <citation type="journal article" date="2023" name="G3 (Bethesda)">
        <title>Whole genome assemblies of Zophobas morio and Tenebrio molitor.</title>
        <authorList>
            <person name="Kaur S."/>
            <person name="Stinson S.A."/>
            <person name="diCenzo G.C."/>
        </authorList>
    </citation>
    <scope>NUCLEOTIDE SEQUENCE</scope>
    <source>
        <strain evidence="2">QUZm001</strain>
    </source>
</reference>
<organism evidence="2 3">
    <name type="scientific">Zophobas morio</name>
    <dbReference type="NCBI Taxonomy" id="2755281"/>
    <lineage>
        <taxon>Eukaryota</taxon>
        <taxon>Metazoa</taxon>
        <taxon>Ecdysozoa</taxon>
        <taxon>Arthropoda</taxon>
        <taxon>Hexapoda</taxon>
        <taxon>Insecta</taxon>
        <taxon>Pterygota</taxon>
        <taxon>Neoptera</taxon>
        <taxon>Endopterygota</taxon>
        <taxon>Coleoptera</taxon>
        <taxon>Polyphaga</taxon>
        <taxon>Cucujiformia</taxon>
        <taxon>Tenebrionidae</taxon>
        <taxon>Zophobas</taxon>
    </lineage>
</organism>
<keyword evidence="1" id="KW-1133">Transmembrane helix</keyword>
<name>A0AA38IE93_9CUCU</name>
<evidence type="ECO:0000313" key="2">
    <source>
        <dbReference type="EMBL" id="KAJ3652631.1"/>
    </source>
</evidence>
<dbReference type="AlphaFoldDB" id="A0AA38IE93"/>
<accession>A0AA38IE93</accession>
<protein>
    <submittedName>
        <fullName evidence="2">Uncharacterized protein</fullName>
    </submittedName>
</protein>
<evidence type="ECO:0000256" key="1">
    <source>
        <dbReference type="SAM" id="Phobius"/>
    </source>
</evidence>
<keyword evidence="1" id="KW-0472">Membrane</keyword>
<proteinExistence type="predicted"/>
<gene>
    <name evidence="2" type="ORF">Zmor_018579</name>
</gene>
<sequence length="199" mass="22548">MGFRMFEGTVVNINERNITVDICGCKHIGVRCVLKNNDKSVQDHNVTSNTECHQYEIVSIGEEIEIFQNTTVIKKFHGGLDEINLKCYEGTGHYKFLNNCPSGGAETRPCNISCPLSYCHEILDDLEKNDNFSFVKVLDIILIILGVLITPTIIYFCYKHGVHCPRSTSDHYKNFRAVFTRNSGRETTFVNPPEDPLPV</sequence>
<keyword evidence="3" id="KW-1185">Reference proteome</keyword>